<keyword evidence="3" id="KW-1185">Reference proteome</keyword>
<gene>
    <name evidence="2" type="ORF">LX32DRAFT_131387</name>
</gene>
<evidence type="ECO:0000256" key="1">
    <source>
        <dbReference type="SAM" id="MobiDB-lite"/>
    </source>
</evidence>
<dbReference type="EMBL" id="MU842988">
    <property type="protein sequence ID" value="KAK2023756.1"/>
    <property type="molecule type" value="Genomic_DNA"/>
</dbReference>
<protein>
    <submittedName>
        <fullName evidence="2">Uncharacterized protein</fullName>
    </submittedName>
</protein>
<evidence type="ECO:0000313" key="2">
    <source>
        <dbReference type="EMBL" id="KAK2023756.1"/>
    </source>
</evidence>
<comment type="caution">
    <text evidence="2">The sequence shown here is derived from an EMBL/GenBank/DDBJ whole genome shotgun (WGS) entry which is preliminary data.</text>
</comment>
<organism evidence="2 3">
    <name type="scientific">Colletotrichum zoysiae</name>
    <dbReference type="NCBI Taxonomy" id="1216348"/>
    <lineage>
        <taxon>Eukaryota</taxon>
        <taxon>Fungi</taxon>
        <taxon>Dikarya</taxon>
        <taxon>Ascomycota</taxon>
        <taxon>Pezizomycotina</taxon>
        <taxon>Sordariomycetes</taxon>
        <taxon>Hypocreomycetidae</taxon>
        <taxon>Glomerellales</taxon>
        <taxon>Glomerellaceae</taxon>
        <taxon>Colletotrichum</taxon>
        <taxon>Colletotrichum graminicola species complex</taxon>
    </lineage>
</organism>
<dbReference type="AlphaFoldDB" id="A0AAD9LVL4"/>
<evidence type="ECO:0000313" key="3">
    <source>
        <dbReference type="Proteomes" id="UP001232148"/>
    </source>
</evidence>
<reference evidence="2" key="1">
    <citation type="submission" date="2021-06" db="EMBL/GenBank/DDBJ databases">
        <title>Comparative genomics, transcriptomics and evolutionary studies reveal genomic signatures of adaptation to plant cell wall in hemibiotrophic fungi.</title>
        <authorList>
            <consortium name="DOE Joint Genome Institute"/>
            <person name="Baroncelli R."/>
            <person name="Diaz J.F."/>
            <person name="Benocci T."/>
            <person name="Peng M."/>
            <person name="Battaglia E."/>
            <person name="Haridas S."/>
            <person name="Andreopoulos W."/>
            <person name="Labutti K."/>
            <person name="Pangilinan J."/>
            <person name="Floch G.L."/>
            <person name="Makela M.R."/>
            <person name="Henrissat B."/>
            <person name="Grigoriev I.V."/>
            <person name="Crouch J.A."/>
            <person name="De Vries R.P."/>
            <person name="Sukno S.A."/>
            <person name="Thon M.R."/>
        </authorList>
    </citation>
    <scope>NUCLEOTIDE SEQUENCE</scope>
    <source>
        <strain evidence="2">MAFF235873</strain>
    </source>
</reference>
<feature type="compositionally biased region" description="Basic and acidic residues" evidence="1">
    <location>
        <begin position="89"/>
        <end position="98"/>
    </location>
</feature>
<dbReference type="Proteomes" id="UP001232148">
    <property type="component" value="Unassembled WGS sequence"/>
</dbReference>
<sequence>MGAVFRLPVVVLVPAPFSKASIAGHAGGPVTHHFHHCLRLSASSRRPRPLCHVGVAIGEHRGLKCSPERPRFALKAGRGRNSKACGLRNDSRPSDRAS</sequence>
<accession>A0AAD9LVL4</accession>
<proteinExistence type="predicted"/>
<feature type="region of interest" description="Disordered" evidence="1">
    <location>
        <begin position="76"/>
        <end position="98"/>
    </location>
</feature>
<name>A0AAD9LVL4_9PEZI</name>